<sequence>MRNRLFPVGKEEEARKYLPVVLMHASGHKPNMEAGSSTLTSKQKNKKNKRDVIQVEEEKVPSRLYPKEETIFGAASILPQAFFFDYDSLPPNYEVWTFKLRASLNKEGSPSLPQITTCYAQMRNLSVPISYIYKFLRKKLGFVNKDEIEITCMGIPVLPTTTTDELVKFWLNTNEKNEGTVDDRLRVHLNYGRKVPSPSS</sequence>
<keyword evidence="3" id="KW-1185">Reference proteome</keyword>
<organism evidence="2 3">
    <name type="scientific">Trifolium medium</name>
    <dbReference type="NCBI Taxonomy" id="97028"/>
    <lineage>
        <taxon>Eukaryota</taxon>
        <taxon>Viridiplantae</taxon>
        <taxon>Streptophyta</taxon>
        <taxon>Embryophyta</taxon>
        <taxon>Tracheophyta</taxon>
        <taxon>Spermatophyta</taxon>
        <taxon>Magnoliopsida</taxon>
        <taxon>eudicotyledons</taxon>
        <taxon>Gunneridae</taxon>
        <taxon>Pentapetalae</taxon>
        <taxon>rosids</taxon>
        <taxon>fabids</taxon>
        <taxon>Fabales</taxon>
        <taxon>Fabaceae</taxon>
        <taxon>Papilionoideae</taxon>
        <taxon>50 kb inversion clade</taxon>
        <taxon>NPAAA clade</taxon>
        <taxon>Hologalegina</taxon>
        <taxon>IRL clade</taxon>
        <taxon>Trifolieae</taxon>
        <taxon>Trifolium</taxon>
    </lineage>
</organism>
<evidence type="ECO:0000313" key="2">
    <source>
        <dbReference type="EMBL" id="MCH81664.1"/>
    </source>
</evidence>
<evidence type="ECO:0000256" key="1">
    <source>
        <dbReference type="SAM" id="MobiDB-lite"/>
    </source>
</evidence>
<dbReference type="AlphaFoldDB" id="A0A392M5J4"/>
<feature type="region of interest" description="Disordered" evidence="1">
    <location>
        <begin position="28"/>
        <end position="53"/>
    </location>
</feature>
<evidence type="ECO:0000313" key="3">
    <source>
        <dbReference type="Proteomes" id="UP000265520"/>
    </source>
</evidence>
<dbReference type="GO" id="GO:0004842">
    <property type="term" value="F:ubiquitin-protein transferase activity"/>
    <property type="evidence" value="ECO:0007669"/>
    <property type="project" value="InterPro"/>
</dbReference>
<gene>
    <name evidence="2" type="ORF">A2U01_0002455</name>
</gene>
<dbReference type="EMBL" id="LXQA010002610">
    <property type="protein sequence ID" value="MCH81664.1"/>
    <property type="molecule type" value="Genomic_DNA"/>
</dbReference>
<accession>A0A392M5J4</accession>
<dbReference type="Proteomes" id="UP000265520">
    <property type="component" value="Unassembled WGS sequence"/>
</dbReference>
<dbReference type="PANTHER" id="PTHR46293:SF16">
    <property type="entry name" value="E3 UBIQUITIN PROTEIN LIGASE DRIP1"/>
    <property type="match status" value="1"/>
</dbReference>
<dbReference type="InterPro" id="IPR044807">
    <property type="entry name" value="DRIP1-like"/>
</dbReference>
<proteinExistence type="predicted"/>
<protein>
    <submittedName>
        <fullName evidence="2">E3 ubiquitin protein ligase DRIP2-like</fullName>
    </submittedName>
</protein>
<dbReference type="PANTHER" id="PTHR46293">
    <property type="entry name" value="E3 UBIQUITIN PROTEIN LIGASE DRIP1"/>
    <property type="match status" value="1"/>
</dbReference>
<reference evidence="2 3" key="1">
    <citation type="journal article" date="2018" name="Front. Plant Sci.">
        <title>Red Clover (Trifolium pratense) and Zigzag Clover (T. medium) - A Picture of Genomic Similarities and Differences.</title>
        <authorList>
            <person name="Dluhosova J."/>
            <person name="Istvanek J."/>
            <person name="Nedelnik J."/>
            <person name="Repkova J."/>
        </authorList>
    </citation>
    <scope>NUCLEOTIDE SEQUENCE [LARGE SCALE GENOMIC DNA]</scope>
    <source>
        <strain evidence="3">cv. 10/8</strain>
        <tissue evidence="2">Leaf</tissue>
    </source>
</reference>
<name>A0A392M5J4_9FABA</name>
<comment type="caution">
    <text evidence="2">The sequence shown here is derived from an EMBL/GenBank/DDBJ whole genome shotgun (WGS) entry which is preliminary data.</text>
</comment>